<dbReference type="HOGENOM" id="CLU_699091_0_0_1"/>
<reference evidence="2" key="2">
    <citation type="submission" date="2015-06" db="UniProtKB">
        <authorList>
            <consortium name="EnsemblPlants"/>
        </authorList>
    </citation>
    <scope>IDENTIFICATION</scope>
    <source>
        <strain evidence="2">DM1-3 516 R44</strain>
    </source>
</reference>
<dbReference type="InParanoid" id="M1A149"/>
<sequence>MVLLLGLLHWCFHRRTLMAVVVLDRFNGNTDPEDWISRAERYFNFLGFSEEHWLPLPSLYLDALLQKIENKYSVTSKQVLVEDAGISTATVLSREISLAEENSSCVDNVKSHLELFGTSIVEHSSHVDNMFDEMSTRVFTKDIQETFSPSSFVADLDDIQSPRVFDECFPSCCPMIVAEVQPDTPFKMLDEQASDPKHSEVQLLDEGSPKDMSKRYVILDEESPGPKHNEAQLFDDCSPKDMSKRYVTTTFLDHGSKKSKIEFETFDNIYLAELENSIAQSNMSLDELMFIVEHGKFTCEFSTHNILSQFSLVPAADIFLITVPVIAIDICVGDPGICLEFLALTDFTENIEELLLLGCTGKFFFNADSNSMSRVWDPGQTWCVHCYLSNGLCYV</sequence>
<protein>
    <submittedName>
        <fullName evidence="2">Uncharacterized protein</fullName>
    </submittedName>
</protein>
<dbReference type="AlphaFoldDB" id="M1A149"/>
<evidence type="ECO:0000313" key="2">
    <source>
        <dbReference type="EnsemblPlants" id="PGSC0003DMT400012361"/>
    </source>
</evidence>
<name>M1A149_SOLTU</name>
<dbReference type="Gramene" id="PGSC0003DMT400012361">
    <property type="protein sequence ID" value="PGSC0003DMT400012361"/>
    <property type="gene ID" value="PGSC0003DMG400004843"/>
</dbReference>
<evidence type="ECO:0000256" key="1">
    <source>
        <dbReference type="SAM" id="SignalP"/>
    </source>
</evidence>
<feature type="signal peptide" evidence="1">
    <location>
        <begin position="1"/>
        <end position="19"/>
    </location>
</feature>
<organism evidence="2 3">
    <name type="scientific">Solanum tuberosum</name>
    <name type="common">Potato</name>
    <dbReference type="NCBI Taxonomy" id="4113"/>
    <lineage>
        <taxon>Eukaryota</taxon>
        <taxon>Viridiplantae</taxon>
        <taxon>Streptophyta</taxon>
        <taxon>Embryophyta</taxon>
        <taxon>Tracheophyta</taxon>
        <taxon>Spermatophyta</taxon>
        <taxon>Magnoliopsida</taxon>
        <taxon>eudicotyledons</taxon>
        <taxon>Gunneridae</taxon>
        <taxon>Pentapetalae</taxon>
        <taxon>asterids</taxon>
        <taxon>lamiids</taxon>
        <taxon>Solanales</taxon>
        <taxon>Solanaceae</taxon>
        <taxon>Solanoideae</taxon>
        <taxon>Solaneae</taxon>
        <taxon>Solanum</taxon>
    </lineage>
</organism>
<evidence type="ECO:0000313" key="3">
    <source>
        <dbReference type="Proteomes" id="UP000011115"/>
    </source>
</evidence>
<accession>M1A149</accession>
<keyword evidence="3" id="KW-1185">Reference proteome</keyword>
<proteinExistence type="predicted"/>
<keyword evidence="1" id="KW-0732">Signal</keyword>
<dbReference type="EnsemblPlants" id="PGSC0003DMT400012361">
    <property type="protein sequence ID" value="PGSC0003DMT400012361"/>
    <property type="gene ID" value="PGSC0003DMG400004843"/>
</dbReference>
<feature type="chain" id="PRO_5004010915" evidence="1">
    <location>
        <begin position="20"/>
        <end position="395"/>
    </location>
</feature>
<dbReference type="Proteomes" id="UP000011115">
    <property type="component" value="Unassembled WGS sequence"/>
</dbReference>
<reference evidence="3" key="1">
    <citation type="journal article" date="2011" name="Nature">
        <title>Genome sequence and analysis of the tuber crop potato.</title>
        <authorList>
            <consortium name="The Potato Genome Sequencing Consortium"/>
        </authorList>
    </citation>
    <scope>NUCLEOTIDE SEQUENCE [LARGE SCALE GENOMIC DNA]</scope>
    <source>
        <strain evidence="3">cv. DM1-3 516 R44</strain>
    </source>
</reference>
<dbReference type="PaxDb" id="4113-PGSC0003DMT400012361"/>